<comment type="similarity">
    <text evidence="2">Belongs to the EamA transporter family.</text>
</comment>
<feature type="transmembrane region" description="Helical" evidence="6">
    <location>
        <begin position="28"/>
        <end position="49"/>
    </location>
</feature>
<keyword evidence="4 6" id="KW-1133">Transmembrane helix</keyword>
<evidence type="ECO:0000256" key="4">
    <source>
        <dbReference type="ARBA" id="ARBA00022989"/>
    </source>
</evidence>
<evidence type="ECO:0000256" key="5">
    <source>
        <dbReference type="ARBA" id="ARBA00023136"/>
    </source>
</evidence>
<feature type="transmembrane region" description="Helical" evidence="6">
    <location>
        <begin position="152"/>
        <end position="173"/>
    </location>
</feature>
<feature type="transmembrane region" description="Helical" evidence="6">
    <location>
        <begin position="269"/>
        <end position="287"/>
    </location>
</feature>
<feature type="transmembrane region" description="Helical" evidence="6">
    <location>
        <begin position="238"/>
        <end position="257"/>
    </location>
</feature>
<feature type="domain" description="N-acetyltransferase" evidence="7">
    <location>
        <begin position="344"/>
        <end position="538"/>
    </location>
</feature>
<comment type="subcellular location">
    <subcellularLocation>
        <location evidence="1">Membrane</location>
        <topology evidence="1">Multi-pass membrane protein</topology>
    </subcellularLocation>
</comment>
<evidence type="ECO:0000256" key="3">
    <source>
        <dbReference type="ARBA" id="ARBA00022692"/>
    </source>
</evidence>
<protein>
    <submittedName>
        <fullName evidence="8">GNAT family N-acetyltransferase</fullName>
    </submittedName>
</protein>
<gene>
    <name evidence="8" type="ORF">C2L80_06080</name>
</gene>
<keyword evidence="3 6" id="KW-0812">Transmembrane</keyword>
<dbReference type="Proteomes" id="UP000236488">
    <property type="component" value="Unassembled WGS sequence"/>
</dbReference>
<dbReference type="Gene3D" id="3.40.630.30">
    <property type="match status" value="1"/>
</dbReference>
<dbReference type="InterPro" id="IPR000620">
    <property type="entry name" value="EamA_dom"/>
</dbReference>
<organism evidence="8 9">
    <name type="scientific">Rubneribacter badeniensis</name>
    <dbReference type="NCBI Taxonomy" id="2070688"/>
    <lineage>
        <taxon>Bacteria</taxon>
        <taxon>Bacillati</taxon>
        <taxon>Actinomycetota</taxon>
        <taxon>Coriobacteriia</taxon>
        <taxon>Eggerthellales</taxon>
        <taxon>Eggerthellaceae</taxon>
        <taxon>Rubneribacter</taxon>
    </lineage>
</organism>
<feature type="transmembrane region" description="Helical" evidence="6">
    <location>
        <begin position="96"/>
        <end position="114"/>
    </location>
</feature>
<dbReference type="InterPro" id="IPR000182">
    <property type="entry name" value="GNAT_dom"/>
</dbReference>
<dbReference type="Pfam" id="PF00892">
    <property type="entry name" value="EamA"/>
    <property type="match status" value="2"/>
</dbReference>
<reference evidence="8 9" key="1">
    <citation type="journal article" date="2018" name="Int. J. Syst. Evol. Microbiol.">
        <title>Rubneribacter badeniensis gen. nov., sp. nov. and Enteroscipio rubneri gen. nov., sp. nov., new members of the Eggerthellaceae isolated from human faeces.</title>
        <authorList>
            <person name="Danylec N."/>
            <person name="Gobl A."/>
            <person name="Stoll D.A."/>
            <person name="Hetzer B."/>
            <person name="Kulling S.E."/>
            <person name="Huch M."/>
        </authorList>
    </citation>
    <scope>NUCLEOTIDE SEQUENCE [LARGE SCALE GENOMIC DNA]</scope>
    <source>
        <strain evidence="8 9">ResAG-85</strain>
    </source>
</reference>
<dbReference type="SUPFAM" id="SSF103481">
    <property type="entry name" value="Multidrug resistance efflux transporter EmrE"/>
    <property type="match status" value="2"/>
</dbReference>
<dbReference type="Pfam" id="PF00583">
    <property type="entry name" value="Acetyltransf_1"/>
    <property type="match status" value="1"/>
</dbReference>
<feature type="transmembrane region" description="Helical" evidence="6">
    <location>
        <begin position="293"/>
        <end position="311"/>
    </location>
</feature>
<evidence type="ECO:0000256" key="1">
    <source>
        <dbReference type="ARBA" id="ARBA00004141"/>
    </source>
</evidence>
<proteinExistence type="inferred from homology"/>
<dbReference type="GO" id="GO:0016747">
    <property type="term" value="F:acyltransferase activity, transferring groups other than amino-acyl groups"/>
    <property type="evidence" value="ECO:0007669"/>
    <property type="project" value="InterPro"/>
</dbReference>
<dbReference type="EMBL" id="PPEL01000026">
    <property type="protein sequence ID" value="PNV65532.1"/>
    <property type="molecule type" value="Genomic_DNA"/>
</dbReference>
<dbReference type="InterPro" id="IPR037185">
    <property type="entry name" value="EmrE-like"/>
</dbReference>
<evidence type="ECO:0000256" key="6">
    <source>
        <dbReference type="SAM" id="Phobius"/>
    </source>
</evidence>
<evidence type="ECO:0000313" key="8">
    <source>
        <dbReference type="EMBL" id="PNV65532.1"/>
    </source>
</evidence>
<dbReference type="PANTHER" id="PTHR32322">
    <property type="entry name" value="INNER MEMBRANE TRANSPORTER"/>
    <property type="match status" value="1"/>
</dbReference>
<sequence length="538" mass="56656">MASTAVGTASRERASADARTGGRVARGIAFAALGGICWGFSGTCAQLMTSGFGVSASWITCVRLLSAAVIFLAVCAVREPRNLLAALRDVRSLARIAAFALFGVLLTQMSYLTAISYTNAGTGTVLERLGLVLIMLYVCLRTRRLPKVREAAGLVLAIAGTVLIATKGNLGALAIPAEGLFWGLVSAFALACYTLIPGKALEKWGSFIVTGLSMLIGGVVATAAVRPWTIEVDLSLDLALVMGAMVLVGTFAAYLFYLQGITDAGPVRAGLVGCVEPVSATAISAVWLGTPVVPVDLAGVALIIGMMFLVAQRDDRPAQGAAAYDGAVDNLPPFQGRATELGYYRARRAVRGDFGRMKEVLEDGRRAVRALGIKEGRKRYPSARRLMRAIDDGCAYVVVAQRTADGEGAASAQDAAGSERVIGVFALDPKGDPAYAHAVGARWADGAGGPDGGAVYAALHWVTVAAGARRRGVGGYILGTAERIAREEGLSSIRADVYRENAPIRALLEEYGYRHCGDIELRPGLGRVRRRAAYERTW</sequence>
<feature type="transmembrane region" description="Helical" evidence="6">
    <location>
        <begin position="208"/>
        <end position="226"/>
    </location>
</feature>
<dbReference type="SUPFAM" id="SSF55729">
    <property type="entry name" value="Acyl-CoA N-acyltransferases (Nat)"/>
    <property type="match status" value="1"/>
</dbReference>
<accession>A0A2K2U5M3</accession>
<keyword evidence="9" id="KW-1185">Reference proteome</keyword>
<evidence type="ECO:0000259" key="7">
    <source>
        <dbReference type="PROSITE" id="PS51186"/>
    </source>
</evidence>
<dbReference type="AlphaFoldDB" id="A0A2K2U5M3"/>
<dbReference type="RefSeq" id="WP_087195274.1">
    <property type="nucleotide sequence ID" value="NZ_PPEL01000026.1"/>
</dbReference>
<name>A0A2K2U5M3_9ACTN</name>
<dbReference type="InterPro" id="IPR016181">
    <property type="entry name" value="Acyl_CoA_acyltransferase"/>
</dbReference>
<dbReference type="PANTHER" id="PTHR32322:SF2">
    <property type="entry name" value="EAMA DOMAIN-CONTAINING PROTEIN"/>
    <property type="match status" value="1"/>
</dbReference>
<feature type="transmembrane region" description="Helical" evidence="6">
    <location>
        <begin position="55"/>
        <end position="75"/>
    </location>
</feature>
<evidence type="ECO:0000256" key="2">
    <source>
        <dbReference type="ARBA" id="ARBA00007362"/>
    </source>
</evidence>
<feature type="transmembrane region" description="Helical" evidence="6">
    <location>
        <begin position="179"/>
        <end position="196"/>
    </location>
</feature>
<evidence type="ECO:0000313" key="9">
    <source>
        <dbReference type="Proteomes" id="UP000236488"/>
    </source>
</evidence>
<dbReference type="GO" id="GO:0016020">
    <property type="term" value="C:membrane"/>
    <property type="evidence" value="ECO:0007669"/>
    <property type="project" value="UniProtKB-SubCell"/>
</dbReference>
<feature type="transmembrane region" description="Helical" evidence="6">
    <location>
        <begin position="120"/>
        <end position="140"/>
    </location>
</feature>
<dbReference type="InterPro" id="IPR050638">
    <property type="entry name" value="AA-Vitamin_Transporters"/>
</dbReference>
<comment type="caution">
    <text evidence="8">The sequence shown here is derived from an EMBL/GenBank/DDBJ whole genome shotgun (WGS) entry which is preliminary data.</text>
</comment>
<keyword evidence="5 6" id="KW-0472">Membrane</keyword>
<dbReference type="PROSITE" id="PS51186">
    <property type="entry name" value="GNAT"/>
    <property type="match status" value="1"/>
</dbReference>
<keyword evidence="8" id="KW-0808">Transferase</keyword>